<dbReference type="SUPFAM" id="SSF63829">
    <property type="entry name" value="Calcium-dependent phosphotriesterase"/>
    <property type="match status" value="1"/>
</dbReference>
<comment type="cofactor">
    <cofactor evidence="3">
        <name>Zn(2+)</name>
        <dbReference type="ChEBI" id="CHEBI:29105"/>
    </cofactor>
    <text evidence="3">Binds 1 divalent metal cation per subunit.</text>
</comment>
<reference evidence="8" key="1">
    <citation type="journal article" date="2020" name="mSystems">
        <title>Genome- and Community-Level Interaction Insights into Carbon Utilization and Element Cycling Functions of Hydrothermarchaeota in Hydrothermal Sediment.</title>
        <authorList>
            <person name="Zhou Z."/>
            <person name="Liu Y."/>
            <person name="Xu W."/>
            <person name="Pan J."/>
            <person name="Luo Z.H."/>
            <person name="Li M."/>
        </authorList>
    </citation>
    <scope>NUCLEOTIDE SEQUENCE [LARGE SCALE GENOMIC DNA]</scope>
    <source>
        <strain evidence="8">HyVt-485</strain>
    </source>
</reference>
<feature type="non-terminal residue" evidence="8">
    <location>
        <position position="529"/>
    </location>
</feature>
<dbReference type="GO" id="GO:0019853">
    <property type="term" value="P:L-ascorbic acid biosynthetic process"/>
    <property type="evidence" value="ECO:0007669"/>
    <property type="project" value="TreeGrafter"/>
</dbReference>
<evidence type="ECO:0000256" key="6">
    <source>
        <dbReference type="SAM" id="Phobius"/>
    </source>
</evidence>
<dbReference type="InterPro" id="IPR005511">
    <property type="entry name" value="SMP-30"/>
</dbReference>
<dbReference type="GO" id="GO:0004341">
    <property type="term" value="F:gluconolactonase activity"/>
    <property type="evidence" value="ECO:0007669"/>
    <property type="project" value="TreeGrafter"/>
</dbReference>
<keyword evidence="6" id="KW-1133">Transmembrane helix</keyword>
<dbReference type="EMBL" id="DRMJ01000012">
    <property type="protein sequence ID" value="HHL42012.1"/>
    <property type="molecule type" value="Genomic_DNA"/>
</dbReference>
<dbReference type="AlphaFoldDB" id="A0A7C5LYN5"/>
<dbReference type="Pfam" id="PF08450">
    <property type="entry name" value="SGL"/>
    <property type="match status" value="1"/>
</dbReference>
<evidence type="ECO:0000256" key="5">
    <source>
        <dbReference type="SAM" id="MobiDB-lite"/>
    </source>
</evidence>
<dbReference type="PRINTS" id="PR01790">
    <property type="entry name" value="SMP30FAMILY"/>
</dbReference>
<dbReference type="Proteomes" id="UP000885830">
    <property type="component" value="Unassembled WGS sequence"/>
</dbReference>
<feature type="active site" description="Proton donor/acceptor" evidence="2">
    <location>
        <position position="203"/>
    </location>
</feature>
<feature type="compositionally biased region" description="Basic residues" evidence="5">
    <location>
        <begin position="288"/>
        <end position="297"/>
    </location>
</feature>
<evidence type="ECO:0000313" key="8">
    <source>
        <dbReference type="EMBL" id="HHL42012.1"/>
    </source>
</evidence>
<evidence type="ECO:0000256" key="1">
    <source>
        <dbReference type="ARBA" id="ARBA00008853"/>
    </source>
</evidence>
<proteinExistence type="inferred from homology"/>
<dbReference type="InterPro" id="IPR011042">
    <property type="entry name" value="6-blade_b-propeller_TolB-like"/>
</dbReference>
<keyword evidence="3" id="KW-0479">Metal-binding</keyword>
<protein>
    <recommendedName>
        <fullName evidence="7">SMP-30/Gluconolactonase/LRE-like region domain-containing protein</fullName>
    </recommendedName>
</protein>
<evidence type="ECO:0000256" key="2">
    <source>
        <dbReference type="PIRSR" id="PIRSR605511-1"/>
    </source>
</evidence>
<organism evidence="8">
    <name type="scientific">Hellea balneolensis</name>
    <dbReference type="NCBI Taxonomy" id="287478"/>
    <lineage>
        <taxon>Bacteria</taxon>
        <taxon>Pseudomonadati</taxon>
        <taxon>Pseudomonadota</taxon>
        <taxon>Alphaproteobacteria</taxon>
        <taxon>Maricaulales</taxon>
        <taxon>Robiginitomaculaceae</taxon>
        <taxon>Hellea</taxon>
    </lineage>
</organism>
<dbReference type="Gene3D" id="2.120.10.30">
    <property type="entry name" value="TolB, C-terminal domain"/>
    <property type="match status" value="1"/>
</dbReference>
<comment type="caution">
    <text evidence="8">The sequence shown here is derived from an EMBL/GenBank/DDBJ whole genome shotgun (WGS) entry which is preliminary data.</text>
</comment>
<feature type="transmembrane region" description="Helical" evidence="6">
    <location>
        <begin position="332"/>
        <end position="354"/>
    </location>
</feature>
<feature type="domain" description="SMP-30/Gluconolactonase/LRE-like region" evidence="7">
    <location>
        <begin position="17"/>
        <end position="260"/>
    </location>
</feature>
<keyword evidence="3" id="KW-0862">Zinc</keyword>
<feature type="binding site" evidence="3">
    <location>
        <position position="19"/>
    </location>
    <ligand>
        <name>a divalent metal cation</name>
        <dbReference type="ChEBI" id="CHEBI:60240"/>
    </ligand>
</feature>
<keyword evidence="6" id="KW-0472">Membrane</keyword>
<dbReference type="PANTHER" id="PTHR10907:SF47">
    <property type="entry name" value="REGUCALCIN"/>
    <property type="match status" value="1"/>
</dbReference>
<feature type="region of interest" description="Disordered" evidence="5">
    <location>
        <begin position="285"/>
        <end position="310"/>
    </location>
</feature>
<feature type="transmembrane region" description="Helical" evidence="6">
    <location>
        <begin position="360"/>
        <end position="381"/>
    </location>
</feature>
<evidence type="ECO:0000256" key="3">
    <source>
        <dbReference type="PIRSR" id="PIRSR605511-2"/>
    </source>
</evidence>
<accession>A0A7C5LYN5</accession>
<dbReference type="InterPro" id="IPR013658">
    <property type="entry name" value="SGL"/>
</dbReference>
<feature type="coiled-coil region" evidence="4">
    <location>
        <begin position="400"/>
        <end position="466"/>
    </location>
</feature>
<comment type="similarity">
    <text evidence="1">Belongs to the SMP-30/CGR1 family.</text>
</comment>
<evidence type="ECO:0000256" key="4">
    <source>
        <dbReference type="SAM" id="Coils"/>
    </source>
</evidence>
<sequence length="529" mass="58989">MGMDVDIRCVWDAKARLGESPIWVDVENALYWVDIKAPAIHKYVPATDRKTTWPVPEKIGSLVYDEINGFRAAIKTGFVNIEFGHGGEIPTITKIIDPEVDLPNNRFNDGKLDADGRFWAGTMDDLEKESTGSWWRLGLDGQIRKMDTGYMVTNGPAFDDPRRLIYLTDSAKQTIYVAKYLSIGEIANKRVFKTFGEGEGYPDGMTTDADGNLWVAFWDGGCIRKINPQGEVIRTIQLPVPRPTSITISDDPDVLYVTSASTGLSEDQLAKAPLSGGIFKVTLPPSNGRRRNGKNKTRPVETTMGRAKPTSVIGREEDIRPSRLGEFFRNPIWAFVFATALSGLVLAPIIWPALKPQTKYFWIGAGVLAGLGLVGFIKLVMDNLSARLIDRETELRAELKQELLDELSKSTKAADVARRRTNSSIQSLRNEVKDIESHEALSKTEIEALKAQLENQTQATRAMEDRISHRINAAHGRIYTESQKVLRDLQRIKSEDIGKSAAEIAAIKATLDAQKQELKMLDQQFSKRL</sequence>
<evidence type="ECO:0000259" key="7">
    <source>
        <dbReference type="Pfam" id="PF08450"/>
    </source>
</evidence>
<name>A0A7C5LYN5_9PROT</name>
<gene>
    <name evidence="8" type="ORF">ENJ42_00195</name>
</gene>
<keyword evidence="6" id="KW-0812">Transmembrane</keyword>
<feature type="binding site" evidence="3">
    <location>
        <position position="203"/>
    </location>
    <ligand>
        <name>a divalent metal cation</name>
        <dbReference type="ChEBI" id="CHEBI:60240"/>
    </ligand>
</feature>
<feature type="binding site" evidence="3">
    <location>
        <position position="108"/>
    </location>
    <ligand>
        <name>substrate</name>
    </ligand>
</feature>
<dbReference type="PANTHER" id="PTHR10907">
    <property type="entry name" value="REGUCALCIN"/>
    <property type="match status" value="1"/>
</dbReference>
<keyword evidence="4" id="KW-0175">Coiled coil</keyword>
<dbReference type="GO" id="GO:0005509">
    <property type="term" value="F:calcium ion binding"/>
    <property type="evidence" value="ECO:0007669"/>
    <property type="project" value="TreeGrafter"/>
</dbReference>
<feature type="binding site" evidence="3">
    <location>
        <position position="154"/>
    </location>
    <ligand>
        <name>a divalent metal cation</name>
        <dbReference type="ChEBI" id="CHEBI:60240"/>
    </ligand>
</feature>
<feature type="binding site" evidence="3">
    <location>
        <position position="106"/>
    </location>
    <ligand>
        <name>substrate</name>
    </ligand>
</feature>